<feature type="transmembrane region" description="Helical" evidence="1">
    <location>
        <begin position="195"/>
        <end position="215"/>
    </location>
</feature>
<proteinExistence type="predicted"/>
<dbReference type="InterPro" id="IPR043968">
    <property type="entry name" value="SGNH"/>
</dbReference>
<keyword evidence="4" id="KW-0012">Acyltransferase</keyword>
<dbReference type="Pfam" id="PF01757">
    <property type="entry name" value="Acyl_transf_3"/>
    <property type="match status" value="1"/>
</dbReference>
<feature type="transmembrane region" description="Helical" evidence="1">
    <location>
        <begin position="79"/>
        <end position="98"/>
    </location>
</feature>
<name>A0A323V333_9RHOO</name>
<dbReference type="GO" id="GO:0009103">
    <property type="term" value="P:lipopolysaccharide biosynthetic process"/>
    <property type="evidence" value="ECO:0007669"/>
    <property type="project" value="TreeGrafter"/>
</dbReference>
<dbReference type="SUPFAM" id="SSF52266">
    <property type="entry name" value="SGNH hydrolase"/>
    <property type="match status" value="1"/>
</dbReference>
<evidence type="ECO:0000256" key="1">
    <source>
        <dbReference type="SAM" id="Phobius"/>
    </source>
</evidence>
<feature type="transmembrane region" description="Helical" evidence="1">
    <location>
        <begin position="37"/>
        <end position="58"/>
    </location>
</feature>
<sequence>MSHPNPHLAYRADIDGLRAVAVLAVVLFHAFPSWVPGGFIGVDIFFVISGYLISSILFKALAQGEFSFVDFYARRVRRIFPPLIVVVAFCLFLGWHVLLPDEYAQLGKHALAGLGFVANFVLWQEAGYFDNAAELKPLLHLWSLGIEEQFYIVWPALAVIAWRLGWGAGRIILVLGGVSLLASVLLTGPEPVASYFLPFTRAWELFAGAGLAWLVHQRRLTWAGARGADMAALVGAALIALGLVLIDKHRGFPGAWAMLPVGGAVLLISAGPRTWVNRHLLSNRMMVGLGLISFPLYLWHWPLLSFLRIVFPDHADSEWVLVSVLAAAVFFSCMSYWLVEKPIRRQGGRWVWGLIVSSLALAVVAGNLFVRDGWVFRLKGAQAKREAVAMEWPNSLRTDADCAAHFDKDRSAGWCMIADATRVPNAVIIGDSHANHYYWAFKDALLERSINLLQRAQGGCMPVRSADLFKEGRYLGCNLTTDAAFDYVLTHVEVKTVILAGRWGAYISRRELKDWATGAIEDQDVVLVENGRRREGLPSEEAFQVGLRQTLRELLQAGKRVVFLHTVPELDFNARMCVTWAPNAYVNRTPRPDCEVSGSLIEARNREFRPVLDPVLAEFPAVRVLDPHEVMCSERVCQGRQDDTLLYRDDDHLSLAGADWLGRRWRDTIVEAVTSGARP</sequence>
<feature type="transmembrane region" description="Helical" evidence="1">
    <location>
        <begin position="171"/>
        <end position="189"/>
    </location>
</feature>
<dbReference type="InterPro" id="IPR050879">
    <property type="entry name" value="Acyltransferase_3"/>
</dbReference>
<organism evidence="4 5">
    <name type="scientific">Parazoarcus communis SWub3 = DSM 12120</name>
    <dbReference type="NCBI Taxonomy" id="1121029"/>
    <lineage>
        <taxon>Bacteria</taxon>
        <taxon>Pseudomonadati</taxon>
        <taxon>Pseudomonadota</taxon>
        <taxon>Betaproteobacteria</taxon>
        <taxon>Rhodocyclales</taxon>
        <taxon>Zoogloeaceae</taxon>
        <taxon>Parazoarcus</taxon>
    </lineage>
</organism>
<comment type="caution">
    <text evidence="4">The sequence shown here is derived from an EMBL/GenBank/DDBJ whole genome shotgun (WGS) entry which is preliminary data.</text>
</comment>
<dbReference type="GO" id="GO:0016020">
    <property type="term" value="C:membrane"/>
    <property type="evidence" value="ECO:0007669"/>
    <property type="project" value="TreeGrafter"/>
</dbReference>
<keyword evidence="5" id="KW-1185">Reference proteome</keyword>
<dbReference type="RefSeq" id="WP_110522822.1">
    <property type="nucleotide sequence ID" value="NZ_QKOE01000001.1"/>
</dbReference>
<dbReference type="EMBL" id="QKOE01000001">
    <property type="protein sequence ID" value="PZA18523.1"/>
    <property type="molecule type" value="Genomic_DNA"/>
</dbReference>
<evidence type="ECO:0000313" key="4">
    <source>
        <dbReference type="EMBL" id="PZA18523.1"/>
    </source>
</evidence>
<feature type="transmembrane region" description="Helical" evidence="1">
    <location>
        <begin position="252"/>
        <end position="269"/>
    </location>
</feature>
<dbReference type="Pfam" id="PF19040">
    <property type="entry name" value="SGNH"/>
    <property type="match status" value="1"/>
</dbReference>
<dbReference type="InterPro" id="IPR002656">
    <property type="entry name" value="Acyl_transf_3_dom"/>
</dbReference>
<evidence type="ECO:0000313" key="5">
    <source>
        <dbReference type="Proteomes" id="UP000248259"/>
    </source>
</evidence>
<feature type="domain" description="Acyltransferase 3" evidence="2">
    <location>
        <begin position="12"/>
        <end position="334"/>
    </location>
</feature>
<evidence type="ECO:0000259" key="3">
    <source>
        <dbReference type="Pfam" id="PF19040"/>
    </source>
</evidence>
<dbReference type="PANTHER" id="PTHR23028:SF53">
    <property type="entry name" value="ACYL_TRANSF_3 DOMAIN-CONTAINING PROTEIN"/>
    <property type="match status" value="1"/>
</dbReference>
<dbReference type="AlphaFoldDB" id="A0A323V333"/>
<feature type="transmembrane region" description="Helical" evidence="1">
    <location>
        <begin position="227"/>
        <end position="246"/>
    </location>
</feature>
<accession>A0A323V333</accession>
<protein>
    <submittedName>
        <fullName evidence="4">Acyltransferase</fullName>
    </submittedName>
</protein>
<gene>
    <name evidence="4" type="ORF">DNK49_03085</name>
</gene>
<keyword evidence="1" id="KW-0472">Membrane</keyword>
<feature type="transmembrane region" description="Helical" evidence="1">
    <location>
        <begin position="149"/>
        <end position="166"/>
    </location>
</feature>
<dbReference type="GO" id="GO:0016747">
    <property type="term" value="F:acyltransferase activity, transferring groups other than amino-acyl groups"/>
    <property type="evidence" value="ECO:0007669"/>
    <property type="project" value="InterPro"/>
</dbReference>
<dbReference type="Proteomes" id="UP000248259">
    <property type="component" value="Unassembled WGS sequence"/>
</dbReference>
<evidence type="ECO:0000259" key="2">
    <source>
        <dbReference type="Pfam" id="PF01757"/>
    </source>
</evidence>
<dbReference type="PANTHER" id="PTHR23028">
    <property type="entry name" value="ACETYLTRANSFERASE"/>
    <property type="match status" value="1"/>
</dbReference>
<reference evidence="4 5" key="1">
    <citation type="submission" date="2018-06" db="EMBL/GenBank/DDBJ databases">
        <title>Azoarcus communis strain SWub3 genome.</title>
        <authorList>
            <person name="Zorraquino Salvo V."/>
            <person name="Toubiana D."/>
            <person name="Blumwald E."/>
        </authorList>
    </citation>
    <scope>NUCLEOTIDE SEQUENCE [LARGE SCALE GENOMIC DNA]</scope>
    <source>
        <strain evidence="4 5">SWub3</strain>
    </source>
</reference>
<keyword evidence="4" id="KW-0808">Transferase</keyword>
<feature type="transmembrane region" description="Helical" evidence="1">
    <location>
        <begin position="351"/>
        <end position="370"/>
    </location>
</feature>
<feature type="transmembrane region" description="Helical" evidence="1">
    <location>
        <begin position="281"/>
        <end position="299"/>
    </location>
</feature>
<dbReference type="OrthoDB" id="9814807at2"/>
<feature type="domain" description="SGNH" evidence="3">
    <location>
        <begin position="405"/>
        <end position="666"/>
    </location>
</feature>
<feature type="transmembrane region" description="Helical" evidence="1">
    <location>
        <begin position="319"/>
        <end position="339"/>
    </location>
</feature>
<keyword evidence="1" id="KW-0812">Transmembrane</keyword>
<keyword evidence="1" id="KW-1133">Transmembrane helix</keyword>